<evidence type="ECO:0000313" key="1">
    <source>
        <dbReference type="EMBL" id="EPB93000.1"/>
    </source>
</evidence>
<gene>
    <name evidence="1" type="ORF">HMPREF1544_00074</name>
</gene>
<accession>S2KKS4</accession>
<keyword evidence="2" id="KW-1185">Reference proteome</keyword>
<sequence length="137" mass="14885">MTTNIANNHLQDEMTKNLSGLPESQGKLAPLLVSSKILMRLVADCGNDAHCDTNTTEQEDDDTISEIPATANRPTAGLTRNFSEMSIECSTANENYDAMLDDEIIQDDLSNRAVIEAKVKTAFALPASETLINGRLN</sequence>
<protein>
    <submittedName>
        <fullName evidence="1">Uncharacterized protein</fullName>
    </submittedName>
</protein>
<dbReference type="VEuPathDB" id="FungiDB:HMPREF1544_00074"/>
<dbReference type="AlphaFoldDB" id="S2KKS4"/>
<name>S2KKS4_MUCC1</name>
<dbReference type="OrthoDB" id="10326350at2759"/>
<evidence type="ECO:0000313" key="2">
    <source>
        <dbReference type="Proteomes" id="UP000014254"/>
    </source>
</evidence>
<reference evidence="2" key="1">
    <citation type="submission" date="2013-05" db="EMBL/GenBank/DDBJ databases">
        <title>The Genome sequence of Mucor circinelloides f. circinelloides 1006PhL.</title>
        <authorList>
            <consortium name="The Broad Institute Genomics Platform"/>
            <person name="Cuomo C."/>
            <person name="Earl A."/>
            <person name="Findley K."/>
            <person name="Lee S.C."/>
            <person name="Walker B."/>
            <person name="Young S."/>
            <person name="Zeng Q."/>
            <person name="Gargeya S."/>
            <person name="Fitzgerald M."/>
            <person name="Haas B."/>
            <person name="Abouelleil A."/>
            <person name="Allen A.W."/>
            <person name="Alvarado L."/>
            <person name="Arachchi H.M."/>
            <person name="Berlin A.M."/>
            <person name="Chapman S.B."/>
            <person name="Gainer-Dewar J."/>
            <person name="Goldberg J."/>
            <person name="Griggs A."/>
            <person name="Gujja S."/>
            <person name="Hansen M."/>
            <person name="Howarth C."/>
            <person name="Imamovic A."/>
            <person name="Ireland A."/>
            <person name="Larimer J."/>
            <person name="McCowan C."/>
            <person name="Murphy C."/>
            <person name="Pearson M."/>
            <person name="Poon T.W."/>
            <person name="Priest M."/>
            <person name="Roberts A."/>
            <person name="Saif S."/>
            <person name="Shea T."/>
            <person name="Sisk P."/>
            <person name="Sykes S."/>
            <person name="Wortman J."/>
            <person name="Nusbaum C."/>
            <person name="Birren B."/>
        </authorList>
    </citation>
    <scope>NUCLEOTIDE SEQUENCE [LARGE SCALE GENOMIC DNA]</scope>
    <source>
        <strain evidence="2">1006PhL</strain>
    </source>
</reference>
<dbReference type="STRING" id="1220926.S2KKS4"/>
<proteinExistence type="predicted"/>
<dbReference type="EMBL" id="KE123896">
    <property type="protein sequence ID" value="EPB93000.1"/>
    <property type="molecule type" value="Genomic_DNA"/>
</dbReference>
<dbReference type="InParanoid" id="S2KKS4"/>
<organism evidence="1 2">
    <name type="scientific">Mucor circinelloides f. circinelloides (strain 1006PhL)</name>
    <name type="common">Mucormycosis agent</name>
    <name type="synonym">Calyptromyces circinelloides</name>
    <dbReference type="NCBI Taxonomy" id="1220926"/>
    <lineage>
        <taxon>Eukaryota</taxon>
        <taxon>Fungi</taxon>
        <taxon>Fungi incertae sedis</taxon>
        <taxon>Mucoromycota</taxon>
        <taxon>Mucoromycotina</taxon>
        <taxon>Mucoromycetes</taxon>
        <taxon>Mucorales</taxon>
        <taxon>Mucorineae</taxon>
        <taxon>Mucoraceae</taxon>
        <taxon>Mucor</taxon>
    </lineage>
</organism>
<dbReference type="Proteomes" id="UP000014254">
    <property type="component" value="Unassembled WGS sequence"/>
</dbReference>